<protein>
    <submittedName>
        <fullName evidence="3">Membrane-associated phospholipid phosphatase</fullName>
    </submittedName>
</protein>
<dbReference type="PANTHER" id="PTHR14969:SF13">
    <property type="entry name" value="AT30094P"/>
    <property type="match status" value="1"/>
</dbReference>
<dbReference type="Gene3D" id="1.20.144.10">
    <property type="entry name" value="Phosphatidic acid phosphatase type 2/haloperoxidase"/>
    <property type="match status" value="1"/>
</dbReference>
<dbReference type="Proteomes" id="UP000046090">
    <property type="component" value="Unassembled WGS sequence"/>
</dbReference>
<dbReference type="SMART" id="SM00014">
    <property type="entry name" value="acidPPc"/>
    <property type="match status" value="1"/>
</dbReference>
<feature type="domain" description="Phosphatidic acid phosphatase type 2/haloperoxidase" evidence="2">
    <location>
        <begin position="103"/>
        <end position="217"/>
    </location>
</feature>
<dbReference type="Pfam" id="PF01569">
    <property type="entry name" value="PAP2"/>
    <property type="match status" value="1"/>
</dbReference>
<dbReference type="InterPro" id="IPR000326">
    <property type="entry name" value="PAP2/HPO"/>
</dbReference>
<evidence type="ECO:0000256" key="1">
    <source>
        <dbReference type="SAM" id="Phobius"/>
    </source>
</evidence>
<keyword evidence="1" id="KW-0812">Transmembrane</keyword>
<dbReference type="InterPro" id="IPR036938">
    <property type="entry name" value="PAP2/HPO_sf"/>
</dbReference>
<keyword evidence="1" id="KW-1133">Transmembrane helix</keyword>
<dbReference type="EMBL" id="CDMK01000002">
    <property type="protein sequence ID" value="CRI34900.1"/>
    <property type="molecule type" value="Genomic_DNA"/>
</dbReference>
<feature type="transmembrane region" description="Helical" evidence="1">
    <location>
        <begin position="202"/>
        <end position="222"/>
    </location>
</feature>
<feature type="transmembrane region" description="Helical" evidence="1">
    <location>
        <begin position="141"/>
        <end position="163"/>
    </location>
</feature>
<sequence>MATPYGGLMGARGRQKSTVKLLWILGIIFFMLLGLDTLGVVQKQDWIQSLDAFFIGVIRTPAPTQGIWLKFVLVSTWFAQSKLTTPIALLIAAWWVFQKRTALGVWFFSTVFVGEVALKGLKQLVARPRPATNGELYLAHGFSFPSGHALAAALFYGLFAFLLCSSRASLGAKVGGFVLLFLWIFLMMYDRVYLGVHYPTDVLGGFCLGLGFVCCSMGFYLGSLKQNGRS</sequence>
<feature type="transmembrane region" description="Helical" evidence="1">
    <location>
        <begin position="77"/>
        <end position="96"/>
    </location>
</feature>
<keyword evidence="4" id="KW-1185">Reference proteome</keyword>
<accession>A0A0K2YD36</accession>
<dbReference type="PANTHER" id="PTHR14969">
    <property type="entry name" value="SPHINGOSINE-1-PHOSPHATE PHOSPHOHYDROLASE"/>
    <property type="match status" value="1"/>
</dbReference>
<feature type="transmembrane region" description="Helical" evidence="1">
    <location>
        <begin position="103"/>
        <end position="121"/>
    </location>
</feature>
<proteinExistence type="predicted"/>
<organism evidence="3 4">
    <name type="scientific">Helicobacter heilmannii</name>
    <dbReference type="NCBI Taxonomy" id="35817"/>
    <lineage>
        <taxon>Bacteria</taxon>
        <taxon>Pseudomonadati</taxon>
        <taxon>Campylobacterota</taxon>
        <taxon>Epsilonproteobacteria</taxon>
        <taxon>Campylobacterales</taxon>
        <taxon>Helicobacteraceae</taxon>
        <taxon>Helicobacter</taxon>
    </lineage>
</organism>
<keyword evidence="1" id="KW-0472">Membrane</keyword>
<evidence type="ECO:0000313" key="4">
    <source>
        <dbReference type="Proteomes" id="UP000046090"/>
    </source>
</evidence>
<feature type="transmembrane region" description="Helical" evidence="1">
    <location>
        <begin position="21"/>
        <end position="41"/>
    </location>
</feature>
<evidence type="ECO:0000313" key="3">
    <source>
        <dbReference type="EMBL" id="CRI34900.1"/>
    </source>
</evidence>
<dbReference type="SUPFAM" id="SSF48317">
    <property type="entry name" value="Acid phosphatase/Vanadium-dependent haloperoxidase"/>
    <property type="match status" value="1"/>
</dbReference>
<dbReference type="AlphaFoldDB" id="A0A0K2YD36"/>
<feature type="transmembrane region" description="Helical" evidence="1">
    <location>
        <begin position="170"/>
        <end position="190"/>
    </location>
</feature>
<reference evidence="4" key="1">
    <citation type="submission" date="2014-12" db="EMBL/GenBank/DDBJ databases">
        <authorList>
            <person name="Smet A."/>
        </authorList>
    </citation>
    <scope>NUCLEOTIDE SEQUENCE [LARGE SCALE GENOMIC DNA]</scope>
</reference>
<dbReference type="CDD" id="cd03392">
    <property type="entry name" value="PAP2_like_2"/>
    <property type="match status" value="1"/>
</dbReference>
<gene>
    <name evidence="3" type="ORF">HHE01_07010</name>
</gene>
<name>A0A0K2YD36_HELHE</name>
<evidence type="ECO:0000259" key="2">
    <source>
        <dbReference type="SMART" id="SM00014"/>
    </source>
</evidence>